<name>A0A371D9C0_9APHY</name>
<evidence type="ECO:0000256" key="3">
    <source>
        <dbReference type="ARBA" id="ARBA00022801"/>
    </source>
</evidence>
<comment type="subcellular location">
    <subcellularLocation>
        <location evidence="1">Membrane</location>
        <topology evidence="1">Multi-pass membrane protein</topology>
    </subcellularLocation>
</comment>
<keyword evidence="3" id="KW-0378">Hydrolase</keyword>
<accession>A0A371D9C0</accession>
<keyword evidence="5 6" id="KW-0472">Membrane</keyword>
<dbReference type="Pfam" id="PF01569">
    <property type="entry name" value="PAP2"/>
    <property type="match status" value="1"/>
</dbReference>
<dbReference type="AlphaFoldDB" id="A0A371D9C0"/>
<keyword evidence="2 6" id="KW-0812">Transmembrane</keyword>
<gene>
    <name evidence="8" type="ORF">OH76DRAFT_558079</name>
</gene>
<dbReference type="InterPro" id="IPR036938">
    <property type="entry name" value="PAP2/HPO_sf"/>
</dbReference>
<feature type="transmembrane region" description="Helical" evidence="6">
    <location>
        <begin position="156"/>
        <end position="176"/>
    </location>
</feature>
<dbReference type="GO" id="GO:0016020">
    <property type="term" value="C:membrane"/>
    <property type="evidence" value="ECO:0007669"/>
    <property type="project" value="UniProtKB-SubCell"/>
</dbReference>
<evidence type="ECO:0000256" key="5">
    <source>
        <dbReference type="ARBA" id="ARBA00023136"/>
    </source>
</evidence>
<dbReference type="Gene3D" id="1.20.144.10">
    <property type="entry name" value="Phosphatidic acid phosphatase type 2/haloperoxidase"/>
    <property type="match status" value="1"/>
</dbReference>
<feature type="transmembrane region" description="Helical" evidence="6">
    <location>
        <begin position="131"/>
        <end position="150"/>
    </location>
</feature>
<dbReference type="PANTHER" id="PTHR14969">
    <property type="entry name" value="SPHINGOSINE-1-PHOSPHATE PHOSPHOHYDROLASE"/>
    <property type="match status" value="1"/>
</dbReference>
<keyword evidence="4 6" id="KW-1133">Transmembrane helix</keyword>
<keyword evidence="9" id="KW-1185">Reference proteome</keyword>
<evidence type="ECO:0000256" key="1">
    <source>
        <dbReference type="ARBA" id="ARBA00004141"/>
    </source>
</evidence>
<dbReference type="InterPro" id="IPR039667">
    <property type="entry name" value="Dolichyldiphosphatase_PAP2"/>
</dbReference>
<organism evidence="8 9">
    <name type="scientific">Lentinus brumalis</name>
    <dbReference type="NCBI Taxonomy" id="2498619"/>
    <lineage>
        <taxon>Eukaryota</taxon>
        <taxon>Fungi</taxon>
        <taxon>Dikarya</taxon>
        <taxon>Basidiomycota</taxon>
        <taxon>Agaricomycotina</taxon>
        <taxon>Agaricomycetes</taxon>
        <taxon>Polyporales</taxon>
        <taxon>Polyporaceae</taxon>
        <taxon>Lentinus</taxon>
    </lineage>
</organism>
<evidence type="ECO:0000313" key="8">
    <source>
        <dbReference type="EMBL" id="RDX49134.1"/>
    </source>
</evidence>
<dbReference type="OrthoDB" id="302705at2759"/>
<evidence type="ECO:0000256" key="2">
    <source>
        <dbReference type="ARBA" id="ARBA00022692"/>
    </source>
</evidence>
<dbReference type="SUPFAM" id="SSF48317">
    <property type="entry name" value="Acid phosphatase/Vanadium-dependent haloperoxidase"/>
    <property type="match status" value="1"/>
</dbReference>
<protein>
    <submittedName>
        <fullName evidence="8">PAP2-domain-containing protein</fullName>
    </submittedName>
</protein>
<dbReference type="InterPro" id="IPR000326">
    <property type="entry name" value="PAP2/HPO"/>
</dbReference>
<proteinExistence type="predicted"/>
<dbReference type="STRING" id="139420.A0A371D9C0"/>
<feature type="domain" description="Phosphatidic acid phosphatase type 2/haloperoxidase" evidence="7">
    <location>
        <begin position="84"/>
        <end position="177"/>
    </location>
</feature>
<evidence type="ECO:0000259" key="7">
    <source>
        <dbReference type="Pfam" id="PF01569"/>
    </source>
</evidence>
<evidence type="ECO:0000313" key="9">
    <source>
        <dbReference type="Proteomes" id="UP000256964"/>
    </source>
</evidence>
<dbReference type="UniPathway" id="UPA00378"/>
<dbReference type="PANTHER" id="PTHR14969:SF59">
    <property type="entry name" value="DOLICHYLDIPHOSPHATASE"/>
    <property type="match status" value="1"/>
</dbReference>
<reference evidence="8 9" key="1">
    <citation type="journal article" date="2018" name="Biotechnol. Biofuels">
        <title>Integrative visual omics of the white-rot fungus Polyporus brumalis exposes the biotechnological potential of its oxidative enzymes for delignifying raw plant biomass.</title>
        <authorList>
            <person name="Miyauchi S."/>
            <person name="Rancon A."/>
            <person name="Drula E."/>
            <person name="Hage H."/>
            <person name="Chaduli D."/>
            <person name="Favel A."/>
            <person name="Grisel S."/>
            <person name="Henrissat B."/>
            <person name="Herpoel-Gimbert I."/>
            <person name="Ruiz-Duenas F.J."/>
            <person name="Chevret D."/>
            <person name="Hainaut M."/>
            <person name="Lin J."/>
            <person name="Wang M."/>
            <person name="Pangilinan J."/>
            <person name="Lipzen A."/>
            <person name="Lesage-Meessen L."/>
            <person name="Navarro D."/>
            <person name="Riley R."/>
            <person name="Grigoriev I.V."/>
            <person name="Zhou S."/>
            <person name="Raouche S."/>
            <person name="Rosso M.N."/>
        </authorList>
    </citation>
    <scope>NUCLEOTIDE SEQUENCE [LARGE SCALE GENOMIC DNA]</scope>
    <source>
        <strain evidence="8 9">BRFM 1820</strain>
    </source>
</reference>
<dbReference type="Proteomes" id="UP000256964">
    <property type="component" value="Unassembled WGS sequence"/>
</dbReference>
<evidence type="ECO:0000256" key="6">
    <source>
        <dbReference type="SAM" id="Phobius"/>
    </source>
</evidence>
<dbReference type="EMBL" id="KZ857407">
    <property type="protein sequence ID" value="RDX49134.1"/>
    <property type="molecule type" value="Genomic_DNA"/>
</dbReference>
<dbReference type="GO" id="GO:0042392">
    <property type="term" value="F:sphingosine-1-phosphate phosphatase activity"/>
    <property type="evidence" value="ECO:0007669"/>
    <property type="project" value="TreeGrafter"/>
</dbReference>
<evidence type="ECO:0000256" key="4">
    <source>
        <dbReference type="ARBA" id="ARBA00022989"/>
    </source>
</evidence>
<dbReference type="CDD" id="cd03382">
    <property type="entry name" value="PAP2_dolichyldiphosphatase"/>
    <property type="match status" value="1"/>
</dbReference>
<sequence>MATAPANVSRAALELTYVLYDESSSLAEVLALLTLSPILLNPAYAALTVWTRELVFLEMWAGQMLCEASNYVLKHMVREGRPNEGLGDGYGFPSSHSQWMGYFASFLLLHFSLRHRWVSTGFAFLDYARDTLLFAFIISWSAAVAFSRYYLSYHTIPQVLWGFGIGVVFGSAYYTLVELIPTRWPNSPLGRLRTALLTNPVCAWFRLRDGWAVWSDAGTEAQYVRWREEWDKRRLATIGKAKEE</sequence>